<dbReference type="AlphaFoldDB" id="A0A0H2XXZ3"/>
<dbReference type="PANTHER" id="PTHR20883">
    <property type="entry name" value="PHYTANOYL-COA DIOXYGENASE DOMAIN CONTAINING 1"/>
    <property type="match status" value="1"/>
</dbReference>
<reference evidence="1" key="1">
    <citation type="submission" date="2006-05" db="EMBL/GenBank/DDBJ databases">
        <title>Complete sequence of chromosome 2 of Burkholderia cenocepacia AU 1054.</title>
        <authorList>
            <consortium name="US DOE Joint Genome Institute"/>
            <person name="Copeland A."/>
            <person name="Lucas S."/>
            <person name="Lapidus A."/>
            <person name="Barry K."/>
            <person name="Detter J.C."/>
            <person name="Glavina del Rio T."/>
            <person name="Hammon N."/>
            <person name="Israni S."/>
            <person name="Dalin E."/>
            <person name="Tice H."/>
            <person name="Pitluck S."/>
            <person name="Chain P."/>
            <person name="Malfatti S."/>
            <person name="Shin M."/>
            <person name="Vergez L."/>
            <person name="Schmutz J."/>
            <person name="Larimer F."/>
            <person name="Land M."/>
            <person name="Hauser L."/>
            <person name="Kyrpides N."/>
            <person name="Lykidis A."/>
            <person name="LiPuma J.J."/>
            <person name="Konstantinidis K."/>
            <person name="Tiedje J.M."/>
            <person name="Richardson P."/>
        </authorList>
    </citation>
    <scope>NUCLEOTIDE SEQUENCE [LARGE SCALE GENOMIC DNA]</scope>
    <source>
        <strain evidence="1">AU 1054</strain>
    </source>
</reference>
<dbReference type="HOGENOM" id="CLU_048953_2_0_4"/>
<dbReference type="InterPro" id="IPR008775">
    <property type="entry name" value="Phytyl_CoA_dOase-like"/>
</dbReference>
<sequence>MDAMKRKAFFEDGAVLIEGVLNDEQLAQCRAVFDWGMENPGPMATTLLDGTEYKSHNDNANPYAKERLDALVGTLPFGQLFADLWGSKHVWYFAEELFMKAGGKSARSPWHQDTSYLPWQGMHFGNAWISFEHVPKRNALEIVRGSHHGVRHDGTTFQNAEDPTDPLHGGDVWPRLPNIEAERRAAPDAYDILSWETKPGDVLLLHPGVLHGGGAVDADFPDRHTLVLRFFGDNAVFSPLPDESRSGFTPAGVLFVEELAGLKAGDPFRAPCFRQLV</sequence>
<accession>A0A0H2XXZ3</accession>
<dbReference type="Gene3D" id="2.60.120.620">
    <property type="entry name" value="q2cbj1_9rhob like domain"/>
    <property type="match status" value="1"/>
</dbReference>
<dbReference type="EMBL" id="CP000379">
    <property type="protein sequence ID" value="ABF79919.1"/>
    <property type="molecule type" value="Genomic_DNA"/>
</dbReference>
<evidence type="ECO:0000313" key="1">
    <source>
        <dbReference type="EMBL" id="ABF79919.1"/>
    </source>
</evidence>
<keyword evidence="1" id="KW-0560">Oxidoreductase</keyword>
<dbReference type="Pfam" id="PF05721">
    <property type="entry name" value="PhyH"/>
    <property type="match status" value="1"/>
</dbReference>
<dbReference type="GO" id="GO:0016706">
    <property type="term" value="F:2-oxoglutarate-dependent dioxygenase activity"/>
    <property type="evidence" value="ECO:0007669"/>
    <property type="project" value="UniProtKB-ARBA"/>
</dbReference>
<protein>
    <submittedName>
        <fullName evidence="1">Phytanoyl-CoA dioxygenase</fullName>
    </submittedName>
</protein>
<organism evidence="1">
    <name type="scientific">Burkholderia orbicola (strain AU 1054)</name>
    <dbReference type="NCBI Taxonomy" id="331271"/>
    <lineage>
        <taxon>Bacteria</taxon>
        <taxon>Pseudomonadati</taxon>
        <taxon>Pseudomonadota</taxon>
        <taxon>Betaproteobacteria</taxon>
        <taxon>Burkholderiales</taxon>
        <taxon>Burkholderiaceae</taxon>
        <taxon>Burkholderia</taxon>
        <taxon>Burkholderia cepacia complex</taxon>
        <taxon>Burkholderia orbicola</taxon>
    </lineage>
</organism>
<keyword evidence="1" id="KW-0223">Dioxygenase</keyword>
<name>A0A0H2XXZ3_BURO1</name>
<dbReference type="PANTHER" id="PTHR20883:SF49">
    <property type="entry name" value="PHYTANOYL-COA DIOXYGENASE"/>
    <property type="match status" value="1"/>
</dbReference>
<dbReference type="GO" id="GO:0005506">
    <property type="term" value="F:iron ion binding"/>
    <property type="evidence" value="ECO:0007669"/>
    <property type="project" value="UniProtKB-ARBA"/>
</dbReference>
<dbReference type="SUPFAM" id="SSF51197">
    <property type="entry name" value="Clavaminate synthase-like"/>
    <property type="match status" value="1"/>
</dbReference>
<proteinExistence type="predicted"/>
<gene>
    <name evidence="1" type="ordered locus">Bcen_5044</name>
</gene>